<sequence>MKFLLAPLIFLVLIGSVFAKPGTGEIRRETAQINKENRLASISARKAERMASMAAIRDEKKKQILARIEDKLNQINQRRTDHFLKVLERLREILAKIESRTDRAESNGKNVASVRTAIVAAETAIDAAEEAVNTQAGKIYELTVDDETTARSDVGETMTGLQEDLKDVWQEVQDARAAVFAALRALVSIVGNDGGTATPSATPT</sequence>
<dbReference type="AlphaFoldDB" id="A0A1F6AHX7"/>
<accession>A0A1F6AHX7</accession>
<gene>
    <name evidence="1" type="ORF">A3A79_04100</name>
</gene>
<organism evidence="1 2">
    <name type="scientific">Candidatus Gottesmanbacteria bacterium RIFCSPLOWO2_01_FULL_43_11b</name>
    <dbReference type="NCBI Taxonomy" id="1798392"/>
    <lineage>
        <taxon>Bacteria</taxon>
        <taxon>Candidatus Gottesmaniibacteriota</taxon>
    </lineage>
</organism>
<dbReference type="STRING" id="1798392.A3A79_04100"/>
<proteinExistence type="predicted"/>
<name>A0A1F6AHX7_9BACT</name>
<reference evidence="1 2" key="1">
    <citation type="journal article" date="2016" name="Nat. Commun.">
        <title>Thousands of microbial genomes shed light on interconnected biogeochemical processes in an aquifer system.</title>
        <authorList>
            <person name="Anantharaman K."/>
            <person name="Brown C.T."/>
            <person name="Hug L.A."/>
            <person name="Sharon I."/>
            <person name="Castelle C.J."/>
            <person name="Probst A.J."/>
            <person name="Thomas B.C."/>
            <person name="Singh A."/>
            <person name="Wilkins M.J."/>
            <person name="Karaoz U."/>
            <person name="Brodie E.L."/>
            <person name="Williams K.H."/>
            <person name="Hubbard S.S."/>
            <person name="Banfield J.F."/>
        </authorList>
    </citation>
    <scope>NUCLEOTIDE SEQUENCE [LARGE SCALE GENOMIC DNA]</scope>
</reference>
<evidence type="ECO:0000313" key="2">
    <source>
        <dbReference type="Proteomes" id="UP000178759"/>
    </source>
</evidence>
<protein>
    <submittedName>
        <fullName evidence="1">Uncharacterized protein</fullName>
    </submittedName>
</protein>
<evidence type="ECO:0000313" key="1">
    <source>
        <dbReference type="EMBL" id="OGG24339.1"/>
    </source>
</evidence>
<dbReference type="Proteomes" id="UP000178759">
    <property type="component" value="Unassembled WGS sequence"/>
</dbReference>
<dbReference type="EMBL" id="MFJV01000001">
    <property type="protein sequence ID" value="OGG24339.1"/>
    <property type="molecule type" value="Genomic_DNA"/>
</dbReference>
<comment type="caution">
    <text evidence="1">The sequence shown here is derived from an EMBL/GenBank/DDBJ whole genome shotgun (WGS) entry which is preliminary data.</text>
</comment>